<dbReference type="EMBL" id="JAUCMX010000002">
    <property type="protein sequence ID" value="KAK3553392.1"/>
    <property type="molecule type" value="Genomic_DNA"/>
</dbReference>
<sequence length="241" mass="27437">MAVVVNPGLDRSGVSDTPRHWSVLHGARLGAAFTFQLHTENTRCNGNVEPFLFFRQRLHQPVDICTRVGQNVGVGRNSSSEQHNWPEKPDLPHVISRMGKADPVDVSLFCLVAMDFYRHQIDEELDRRSFQSVFEMVASPGSPYYQLLCCLQSIHQDTKAMIVLHWSFLKTYTSVLNTPLSRLQTSGMKTIFFQDGPVTRSHMTPAHIIATGYTSSESRWCSINQVCIRMFPSRRRLQQRG</sequence>
<gene>
    <name evidence="1" type="ORF">QTP70_003559</name>
</gene>
<comment type="caution">
    <text evidence="1">The sequence shown here is derived from an EMBL/GenBank/DDBJ whole genome shotgun (WGS) entry which is preliminary data.</text>
</comment>
<dbReference type="AlphaFoldDB" id="A0AAE0RF80"/>
<protein>
    <submittedName>
        <fullName evidence="1">Uncharacterized protein</fullName>
    </submittedName>
</protein>
<name>A0AAE0RF80_9TELE</name>
<dbReference type="PANTHER" id="PTHR10170">
    <property type="entry name" value="HUNTINGTON DISEASE PROTEIN"/>
    <property type="match status" value="1"/>
</dbReference>
<dbReference type="PANTHER" id="PTHR10170:SF10">
    <property type="entry name" value="HUNTINGTIN"/>
    <property type="match status" value="1"/>
</dbReference>
<dbReference type="InterPro" id="IPR048413">
    <property type="entry name" value="Htt_C-HEAT_rpt"/>
</dbReference>
<keyword evidence="2" id="KW-1185">Reference proteome</keyword>
<accession>A0AAE0RF80</accession>
<dbReference type="Proteomes" id="UP001274896">
    <property type="component" value="Unassembled WGS sequence"/>
</dbReference>
<proteinExistence type="predicted"/>
<reference evidence="1" key="1">
    <citation type="submission" date="2023-06" db="EMBL/GenBank/DDBJ databases">
        <title>Male Hemibagrus guttatus genome.</title>
        <authorList>
            <person name="Bian C."/>
        </authorList>
    </citation>
    <scope>NUCLEOTIDE SEQUENCE</scope>
    <source>
        <strain evidence="1">Male_cb2023</strain>
        <tissue evidence="1">Muscle</tissue>
    </source>
</reference>
<organism evidence="1 2">
    <name type="scientific">Hemibagrus guttatus</name>
    <dbReference type="NCBI Taxonomy" id="175788"/>
    <lineage>
        <taxon>Eukaryota</taxon>
        <taxon>Metazoa</taxon>
        <taxon>Chordata</taxon>
        <taxon>Craniata</taxon>
        <taxon>Vertebrata</taxon>
        <taxon>Euteleostomi</taxon>
        <taxon>Actinopterygii</taxon>
        <taxon>Neopterygii</taxon>
        <taxon>Teleostei</taxon>
        <taxon>Ostariophysi</taxon>
        <taxon>Siluriformes</taxon>
        <taxon>Bagridae</taxon>
        <taxon>Hemibagrus</taxon>
    </lineage>
</organism>
<dbReference type="GO" id="GO:0005737">
    <property type="term" value="C:cytoplasm"/>
    <property type="evidence" value="ECO:0007669"/>
    <property type="project" value="TreeGrafter"/>
</dbReference>
<evidence type="ECO:0000313" key="2">
    <source>
        <dbReference type="Proteomes" id="UP001274896"/>
    </source>
</evidence>
<evidence type="ECO:0000313" key="1">
    <source>
        <dbReference type="EMBL" id="KAK3553392.1"/>
    </source>
</evidence>
<dbReference type="InterPro" id="IPR028426">
    <property type="entry name" value="Huntingtin_fam"/>
</dbReference>
<dbReference type="Pfam" id="PF20927">
    <property type="entry name" value="Htt_C-HEAT"/>
    <property type="match status" value="1"/>
</dbReference>